<dbReference type="CDD" id="cd19176">
    <property type="entry name" value="SET_SETD3"/>
    <property type="match status" value="1"/>
</dbReference>
<reference evidence="9 10" key="1">
    <citation type="journal article" date="2022" name="Nat. Ecol. Evol.">
        <title>A masculinizing supergene underlies an exaggerated male reproductive morph in a spider.</title>
        <authorList>
            <person name="Hendrickx F."/>
            <person name="De Corte Z."/>
            <person name="Sonet G."/>
            <person name="Van Belleghem S.M."/>
            <person name="Kostlbacher S."/>
            <person name="Vangestel C."/>
        </authorList>
    </citation>
    <scope>NUCLEOTIDE SEQUENCE [LARGE SCALE GENOMIC DNA]</scope>
    <source>
        <strain evidence="9">W744_W776</strain>
    </source>
</reference>
<dbReference type="SUPFAM" id="SSF81822">
    <property type="entry name" value="RuBisCo LSMT C-terminal, substrate-binding domain"/>
    <property type="match status" value="1"/>
</dbReference>
<feature type="domain" description="SET" evidence="8">
    <location>
        <begin position="96"/>
        <end position="316"/>
    </location>
</feature>
<keyword evidence="3 7" id="KW-0489">Methyltransferase</keyword>
<dbReference type="GO" id="GO:0018064">
    <property type="term" value="F:protein-L-histidine N-tele-methyltransferase activity"/>
    <property type="evidence" value="ECO:0007669"/>
    <property type="project" value="UniProtKB-EC"/>
</dbReference>
<keyword evidence="6" id="KW-0009">Actin-binding</keyword>
<sequence>MKKADKEACNKVLQGMKKIPRKTKEQLKPLVQKLLTKCSDAKALTKKAEWDEMKEIFELLKAVQDIEKNYQAPLPDRTSNWERFYEWCTESGADFKSVEVAEISDGNYGLKAVRDIKEDEPFLVIPRKLMMSEMSAKNSRLGPLINNNPILQHMPNVQVAMHLLSEFLNPKSFWSPYISILPSTFSTILYFSLEEIKELQKSPAIDEVFKILRSVIRQYSYFFQLFEYDSYGKSLNIGPYFTFDLYRWAVSCTMTRQNFLPSPDGHTQVTSLVPLFDMCNHINGKLSTDFNLEKNSLISYSFKAFPKDSEVYMFYGPRSNAEFLVHNGFVYSENSNDTLEIKLGISKNDPLCILKNELCTKLNISLNGPFYLSNEKLSTELLRFLSVNVMKSDEIERLLNDKDDIAEDLLIESADFKKRALSFLKDRVNLLLKSYGSTIEEDEDLLTQSVPESPHQQLAVQLRICEKKILSHTYEYCVQNLA</sequence>
<gene>
    <name evidence="9" type="ORF">JTE90_004415</name>
</gene>
<comment type="subcellular location">
    <subcellularLocation>
        <location evidence="1">Cytoplasm</location>
    </subcellularLocation>
</comment>
<proteinExistence type="inferred from homology"/>
<comment type="similarity">
    <text evidence="7">Belongs to the class V-like SAM-binding methyltransferase superfamily. SETD3 actin-histidine methyltransferase family.</text>
</comment>
<evidence type="ECO:0000256" key="5">
    <source>
        <dbReference type="ARBA" id="ARBA00022691"/>
    </source>
</evidence>
<evidence type="ECO:0000256" key="3">
    <source>
        <dbReference type="ARBA" id="ARBA00022603"/>
    </source>
</evidence>
<dbReference type="PANTHER" id="PTHR13271:SF47">
    <property type="entry name" value="ACTIN-HISTIDINE N-METHYLTRANSFERASE"/>
    <property type="match status" value="1"/>
</dbReference>
<comment type="caution">
    <text evidence="9">The sequence shown here is derived from an EMBL/GenBank/DDBJ whole genome shotgun (WGS) entry which is preliminary data.</text>
</comment>
<dbReference type="PANTHER" id="PTHR13271">
    <property type="entry name" value="UNCHARACTERIZED PUTATIVE METHYLTRANSFERASE"/>
    <property type="match status" value="1"/>
</dbReference>
<evidence type="ECO:0000259" key="8">
    <source>
        <dbReference type="PROSITE" id="PS50280"/>
    </source>
</evidence>
<evidence type="ECO:0000313" key="9">
    <source>
        <dbReference type="EMBL" id="KAG8185873.1"/>
    </source>
</evidence>
<dbReference type="InterPro" id="IPR015353">
    <property type="entry name" value="Rubisco_LSMT_subst-bd"/>
</dbReference>
<dbReference type="InterPro" id="IPR036464">
    <property type="entry name" value="Rubisco_LSMT_subst-bd_sf"/>
</dbReference>
<accession>A0AAV6UQH8</accession>
<dbReference type="SUPFAM" id="SSF82199">
    <property type="entry name" value="SET domain"/>
    <property type="match status" value="1"/>
</dbReference>
<dbReference type="GO" id="GO:0003779">
    <property type="term" value="F:actin binding"/>
    <property type="evidence" value="ECO:0007669"/>
    <property type="project" value="UniProtKB-KW"/>
</dbReference>
<dbReference type="InterPro" id="IPR050600">
    <property type="entry name" value="SETD3_SETD6_MTase"/>
</dbReference>
<evidence type="ECO:0000256" key="1">
    <source>
        <dbReference type="ARBA" id="ARBA00004496"/>
    </source>
</evidence>
<keyword evidence="4 7" id="KW-0808">Transferase</keyword>
<evidence type="ECO:0000256" key="2">
    <source>
        <dbReference type="ARBA" id="ARBA00022490"/>
    </source>
</evidence>
<keyword evidence="2" id="KW-0963">Cytoplasm</keyword>
<name>A0AAV6UQH8_9ARAC</name>
<evidence type="ECO:0000256" key="4">
    <source>
        <dbReference type="ARBA" id="ARBA00022679"/>
    </source>
</evidence>
<dbReference type="AlphaFoldDB" id="A0AAV6UQH8"/>
<dbReference type="PROSITE" id="PS50280">
    <property type="entry name" value="SET"/>
    <property type="match status" value="1"/>
</dbReference>
<evidence type="ECO:0000256" key="7">
    <source>
        <dbReference type="PROSITE-ProRule" id="PRU00898"/>
    </source>
</evidence>
<dbReference type="GO" id="GO:0005737">
    <property type="term" value="C:cytoplasm"/>
    <property type="evidence" value="ECO:0007669"/>
    <property type="project" value="UniProtKB-SubCell"/>
</dbReference>
<dbReference type="Proteomes" id="UP000827092">
    <property type="component" value="Unassembled WGS sequence"/>
</dbReference>
<organism evidence="9 10">
    <name type="scientific">Oedothorax gibbosus</name>
    <dbReference type="NCBI Taxonomy" id="931172"/>
    <lineage>
        <taxon>Eukaryota</taxon>
        <taxon>Metazoa</taxon>
        <taxon>Ecdysozoa</taxon>
        <taxon>Arthropoda</taxon>
        <taxon>Chelicerata</taxon>
        <taxon>Arachnida</taxon>
        <taxon>Araneae</taxon>
        <taxon>Araneomorphae</taxon>
        <taxon>Entelegynae</taxon>
        <taxon>Araneoidea</taxon>
        <taxon>Linyphiidae</taxon>
        <taxon>Erigoninae</taxon>
        <taxon>Oedothorax</taxon>
    </lineage>
</organism>
<dbReference type="EC" id="2.1.1.85" evidence="7"/>
<dbReference type="Gene3D" id="3.90.1420.10">
    <property type="entry name" value="Rubisco LSMT, substrate-binding domain"/>
    <property type="match status" value="1"/>
</dbReference>
<dbReference type="GO" id="GO:0032259">
    <property type="term" value="P:methylation"/>
    <property type="evidence" value="ECO:0007669"/>
    <property type="project" value="UniProtKB-KW"/>
</dbReference>
<dbReference type="InterPro" id="IPR001214">
    <property type="entry name" value="SET_dom"/>
</dbReference>
<protein>
    <recommendedName>
        <fullName evidence="7">protein-histidine N-methyltransferase</fullName>
        <ecNumber evidence="7">2.1.1.85</ecNumber>
    </recommendedName>
</protein>
<dbReference type="InterPro" id="IPR046341">
    <property type="entry name" value="SET_dom_sf"/>
</dbReference>
<dbReference type="Gene3D" id="3.90.1410.10">
    <property type="entry name" value="set domain protein methyltransferase, domain 1"/>
    <property type="match status" value="1"/>
</dbReference>
<dbReference type="Pfam" id="PF09273">
    <property type="entry name" value="Rubis-subs-bind"/>
    <property type="match status" value="1"/>
</dbReference>
<keyword evidence="10" id="KW-1185">Reference proteome</keyword>
<dbReference type="InterPro" id="IPR044428">
    <property type="entry name" value="SETD3_SET"/>
</dbReference>
<dbReference type="PROSITE" id="PS51565">
    <property type="entry name" value="SAM_MT85_SETD3"/>
    <property type="match status" value="1"/>
</dbReference>
<keyword evidence="5 7" id="KW-0949">S-adenosyl-L-methionine</keyword>
<dbReference type="GO" id="GO:0016279">
    <property type="term" value="F:protein-lysine N-methyltransferase activity"/>
    <property type="evidence" value="ECO:0007669"/>
    <property type="project" value="TreeGrafter"/>
</dbReference>
<dbReference type="InterPro" id="IPR025785">
    <property type="entry name" value="SETD3"/>
</dbReference>
<evidence type="ECO:0000256" key="6">
    <source>
        <dbReference type="ARBA" id="ARBA00023203"/>
    </source>
</evidence>
<dbReference type="EMBL" id="JAFNEN010000322">
    <property type="protein sequence ID" value="KAG8185873.1"/>
    <property type="molecule type" value="Genomic_DNA"/>
</dbReference>
<evidence type="ECO:0000313" key="10">
    <source>
        <dbReference type="Proteomes" id="UP000827092"/>
    </source>
</evidence>
<comment type="catalytic activity">
    <reaction evidence="7">
        <text>L-histidyl-[protein] + S-adenosyl-L-methionine = N(tele)-methyl-L-histidyl-[protein] + S-adenosyl-L-homocysteine + H(+)</text>
        <dbReference type="Rhea" id="RHEA:19369"/>
        <dbReference type="Rhea" id="RHEA-COMP:9745"/>
        <dbReference type="Rhea" id="RHEA-COMP:11600"/>
        <dbReference type="ChEBI" id="CHEBI:15378"/>
        <dbReference type="ChEBI" id="CHEBI:16367"/>
        <dbReference type="ChEBI" id="CHEBI:29979"/>
        <dbReference type="ChEBI" id="CHEBI:57856"/>
        <dbReference type="ChEBI" id="CHEBI:59789"/>
        <dbReference type="EC" id="2.1.1.85"/>
    </reaction>
</comment>